<organism evidence="2 3">
    <name type="scientific">Mycobacterium paraffinicum</name>
    <dbReference type="NCBI Taxonomy" id="53378"/>
    <lineage>
        <taxon>Bacteria</taxon>
        <taxon>Bacillati</taxon>
        <taxon>Actinomycetota</taxon>
        <taxon>Actinomycetes</taxon>
        <taxon>Mycobacteriales</taxon>
        <taxon>Mycobacteriaceae</taxon>
        <taxon>Mycobacterium</taxon>
    </lineage>
</organism>
<evidence type="ECO:0000313" key="2">
    <source>
        <dbReference type="EMBL" id="GAA4539358.1"/>
    </source>
</evidence>
<feature type="compositionally biased region" description="Polar residues" evidence="1">
    <location>
        <begin position="77"/>
        <end position="87"/>
    </location>
</feature>
<dbReference type="Proteomes" id="UP001501417">
    <property type="component" value="Unassembled WGS sequence"/>
</dbReference>
<dbReference type="EMBL" id="BAABGF010000023">
    <property type="protein sequence ID" value="GAA4539358.1"/>
    <property type="molecule type" value="Genomic_DNA"/>
</dbReference>
<proteinExistence type="predicted"/>
<keyword evidence="3" id="KW-1185">Reference proteome</keyword>
<name>A0ABP8RI73_9MYCO</name>
<reference evidence="3" key="1">
    <citation type="journal article" date="2019" name="Int. J. Syst. Evol. Microbiol.">
        <title>The Global Catalogue of Microorganisms (GCM) 10K type strain sequencing project: providing services to taxonomists for standard genome sequencing and annotation.</title>
        <authorList>
            <consortium name="The Broad Institute Genomics Platform"/>
            <consortium name="The Broad Institute Genome Sequencing Center for Infectious Disease"/>
            <person name="Wu L."/>
            <person name="Ma J."/>
        </authorList>
    </citation>
    <scope>NUCLEOTIDE SEQUENCE [LARGE SCALE GENOMIC DNA]</scope>
    <source>
        <strain evidence="3">JCM 17782</strain>
    </source>
</reference>
<evidence type="ECO:0000313" key="3">
    <source>
        <dbReference type="Proteomes" id="UP001501417"/>
    </source>
</evidence>
<evidence type="ECO:0000256" key="1">
    <source>
        <dbReference type="SAM" id="MobiDB-lite"/>
    </source>
</evidence>
<protein>
    <submittedName>
        <fullName evidence="2">Uncharacterized protein</fullName>
    </submittedName>
</protein>
<gene>
    <name evidence="2" type="ORF">GCM10023161_18870</name>
</gene>
<feature type="compositionally biased region" description="Basic residues" evidence="1">
    <location>
        <begin position="111"/>
        <end position="122"/>
    </location>
</feature>
<feature type="region of interest" description="Disordered" evidence="1">
    <location>
        <begin position="73"/>
        <end position="122"/>
    </location>
</feature>
<accession>A0ABP8RI73</accession>
<feature type="region of interest" description="Disordered" evidence="1">
    <location>
        <begin position="23"/>
        <end position="43"/>
    </location>
</feature>
<sequence length="122" mass="13915">MIGFEYCPAVLEGPAWQLHRPRGHHTYEREGSPRRRTGFAEQSHDTAVGAAVYTDCAVLLHHWHNARREDWAETLHESSLQSSGSANNHHRRSGRMQPERLQRGPQFIRLGHAHRGRGTHTG</sequence>
<comment type="caution">
    <text evidence="2">The sequence shown here is derived from an EMBL/GenBank/DDBJ whole genome shotgun (WGS) entry which is preliminary data.</text>
</comment>